<name>A0A0C2BQM8_9BURK</name>
<keyword evidence="1" id="KW-1133">Transmembrane helix</keyword>
<organism evidence="2 3">
    <name type="scientific">Noviherbaspirillum autotrophicum</name>
    <dbReference type="NCBI Taxonomy" id="709839"/>
    <lineage>
        <taxon>Bacteria</taxon>
        <taxon>Pseudomonadati</taxon>
        <taxon>Pseudomonadota</taxon>
        <taxon>Betaproteobacteria</taxon>
        <taxon>Burkholderiales</taxon>
        <taxon>Oxalobacteraceae</taxon>
        <taxon>Noviherbaspirillum</taxon>
    </lineage>
</organism>
<keyword evidence="1" id="KW-0812">Transmembrane</keyword>
<dbReference type="NCBIfam" id="TIGR02532">
    <property type="entry name" value="IV_pilin_GFxxxE"/>
    <property type="match status" value="1"/>
</dbReference>
<evidence type="ECO:0000313" key="2">
    <source>
        <dbReference type="EMBL" id="KIF83595.1"/>
    </source>
</evidence>
<accession>A0A0C2BQM8</accession>
<feature type="transmembrane region" description="Helical" evidence="1">
    <location>
        <begin position="12"/>
        <end position="33"/>
    </location>
</feature>
<comment type="caution">
    <text evidence="2">The sequence shown here is derived from an EMBL/GenBank/DDBJ whole genome shotgun (WGS) entry which is preliminary data.</text>
</comment>
<keyword evidence="3" id="KW-1185">Reference proteome</keyword>
<dbReference type="InterPro" id="IPR032092">
    <property type="entry name" value="PilW"/>
</dbReference>
<keyword evidence="1" id="KW-0472">Membrane</keyword>
<evidence type="ECO:0000256" key="1">
    <source>
        <dbReference type="SAM" id="Phobius"/>
    </source>
</evidence>
<dbReference type="InterPro" id="IPR012902">
    <property type="entry name" value="N_methyl_site"/>
</dbReference>
<protein>
    <submittedName>
        <fullName evidence="2">Pilus assembly protein PilW</fullName>
    </submittedName>
</protein>
<dbReference type="EMBL" id="JWJG01000028">
    <property type="protein sequence ID" value="KIF83595.1"/>
    <property type="molecule type" value="Genomic_DNA"/>
</dbReference>
<evidence type="ECO:0000313" key="3">
    <source>
        <dbReference type="Proteomes" id="UP000031572"/>
    </source>
</evidence>
<dbReference type="Pfam" id="PF07963">
    <property type="entry name" value="N_methyl"/>
    <property type="match status" value="1"/>
</dbReference>
<dbReference type="AlphaFoldDB" id="A0A0C2BQM8"/>
<dbReference type="PROSITE" id="PS00409">
    <property type="entry name" value="PROKAR_NTER_METHYL"/>
    <property type="match status" value="1"/>
</dbReference>
<dbReference type="Pfam" id="PF16074">
    <property type="entry name" value="PilW"/>
    <property type="match status" value="1"/>
</dbReference>
<dbReference type="STRING" id="709839.TSA66_09185"/>
<sequence length="325" mass="34512">MLGACGQSGVTLIELMISMTIGLFVVMAATVLLMSTKSGYLMQDDEAQIQASGRFAIETVSRAVRQSAYFPWSGMSNAQLSTDLIGGMIAGLDARSLKSSTQGIDLPVRKSVNGSDVLAVRFFGSGAGGAADGSMINCAGFGVAGAVDALADDSRGWSIFYVVEDATGEPELYCKYQGASGWSSQAIVRGVESFQVLYGLDTDADGLPNQFMTASAIDALDGTLVLEGVDAAARARDRGRKTNWKKVVAVRIAMLIHGAHLAGVERMSAEHDLFGKDYANAFADSDKGVRIRDAEMPTLQRGRVRRIFATTIHLRQPPPLAEGSR</sequence>
<dbReference type="Proteomes" id="UP000031572">
    <property type="component" value="Unassembled WGS sequence"/>
</dbReference>
<gene>
    <name evidence="2" type="ORF">TSA66_09185</name>
</gene>
<dbReference type="GO" id="GO:0043683">
    <property type="term" value="P:type IV pilus assembly"/>
    <property type="evidence" value="ECO:0007669"/>
    <property type="project" value="InterPro"/>
</dbReference>
<reference evidence="2 3" key="1">
    <citation type="submission" date="2014-12" db="EMBL/GenBank/DDBJ databases">
        <title>Denitrispirillum autotrophicum gen. nov., sp. nov., Denitrifying, Facultatively Autotrophic Bacteria Isolated from Rice Paddy Soil.</title>
        <authorList>
            <person name="Ishii S."/>
            <person name="Ashida N."/>
            <person name="Ohno H."/>
            <person name="Otsuka S."/>
            <person name="Yokota A."/>
            <person name="Senoo K."/>
        </authorList>
    </citation>
    <scope>NUCLEOTIDE SEQUENCE [LARGE SCALE GENOMIC DNA]</scope>
    <source>
        <strain evidence="2 3">TSA66</strain>
    </source>
</reference>
<proteinExistence type="predicted"/>